<dbReference type="AlphaFoldDB" id="A0AAX4P003"/>
<dbReference type="Pfam" id="PF22528">
    <property type="entry name" value="PRMT_C"/>
    <property type="match status" value="1"/>
</dbReference>
<dbReference type="SUPFAM" id="SSF53335">
    <property type="entry name" value="S-adenosyl-L-methionine-dependent methyltransferases"/>
    <property type="match status" value="1"/>
</dbReference>
<proteinExistence type="predicted"/>
<dbReference type="InterPro" id="IPR041698">
    <property type="entry name" value="Methyltransf_25"/>
</dbReference>
<evidence type="ECO:0000256" key="5">
    <source>
        <dbReference type="SAM" id="MobiDB-lite"/>
    </source>
</evidence>
<evidence type="ECO:0000256" key="3">
    <source>
        <dbReference type="ARBA" id="ARBA00022691"/>
    </source>
</evidence>
<reference evidence="8 9" key="1">
    <citation type="submission" date="2024-03" db="EMBL/GenBank/DDBJ databases">
        <title>Complete genome sequence of the green alga Chloropicon roscoffensis RCC1871.</title>
        <authorList>
            <person name="Lemieux C."/>
            <person name="Pombert J.-F."/>
            <person name="Otis C."/>
            <person name="Turmel M."/>
        </authorList>
    </citation>
    <scope>NUCLEOTIDE SEQUENCE [LARGE SCALE GENOMIC DNA]</scope>
    <source>
        <strain evidence="8 9">RCC1871</strain>
    </source>
</reference>
<keyword evidence="2 4" id="KW-0808">Transferase</keyword>
<dbReference type="PANTHER" id="PTHR11006">
    <property type="entry name" value="PROTEIN ARGININE N-METHYLTRANSFERASE"/>
    <property type="match status" value="1"/>
</dbReference>
<evidence type="ECO:0000259" key="6">
    <source>
        <dbReference type="Pfam" id="PF13649"/>
    </source>
</evidence>
<gene>
    <name evidence="8" type="ORF">HKI87_01g09260</name>
</gene>
<dbReference type="InterPro" id="IPR029063">
    <property type="entry name" value="SAM-dependent_MTases_sf"/>
</dbReference>
<dbReference type="EMBL" id="CP151501">
    <property type="protein sequence ID" value="WZN59400.1"/>
    <property type="molecule type" value="Genomic_DNA"/>
</dbReference>
<keyword evidence="9" id="KW-1185">Reference proteome</keyword>
<evidence type="ECO:0000313" key="8">
    <source>
        <dbReference type="EMBL" id="WZN59400.1"/>
    </source>
</evidence>
<evidence type="ECO:0000313" key="9">
    <source>
        <dbReference type="Proteomes" id="UP001472866"/>
    </source>
</evidence>
<feature type="domain" description="Methyltransferase" evidence="6">
    <location>
        <begin position="87"/>
        <end position="184"/>
    </location>
</feature>
<accession>A0AAX4P003</accession>
<protein>
    <submittedName>
        <fullName evidence="8">Protein arginine N-methyltransferase</fullName>
    </submittedName>
</protein>
<dbReference type="Proteomes" id="UP001472866">
    <property type="component" value="Chromosome 01"/>
</dbReference>
<dbReference type="Pfam" id="PF13649">
    <property type="entry name" value="Methyltransf_25"/>
    <property type="match status" value="1"/>
</dbReference>
<evidence type="ECO:0000256" key="4">
    <source>
        <dbReference type="PROSITE-ProRule" id="PRU01015"/>
    </source>
</evidence>
<name>A0AAX4P003_9CHLO</name>
<evidence type="ECO:0000256" key="2">
    <source>
        <dbReference type="ARBA" id="ARBA00022679"/>
    </source>
</evidence>
<dbReference type="CDD" id="cd02440">
    <property type="entry name" value="AdoMet_MTases"/>
    <property type="match status" value="1"/>
</dbReference>
<evidence type="ECO:0000256" key="1">
    <source>
        <dbReference type="ARBA" id="ARBA00022603"/>
    </source>
</evidence>
<feature type="region of interest" description="Disordered" evidence="5">
    <location>
        <begin position="1"/>
        <end position="30"/>
    </location>
</feature>
<keyword evidence="3 4" id="KW-0949">S-adenosyl-L-methionine</keyword>
<dbReference type="InterPro" id="IPR025799">
    <property type="entry name" value="Arg_MeTrfase"/>
</dbReference>
<sequence>MRKRVAGFLPSSERVTGSKRRSSAGRPVDLPADPRDLACAYRGDDGSYYSYYSSLLNQTSSLADCVRIEAYRECLDRNADNFAGKVVLEVGCGLGLLTILAARAGARRVYAVEASASAAHHARRLVAAHGLENVVTVVSGVAETADIPEQVDIILSEFMGDFLLGGSMIESLVLARDKFLKPDGAVYPSRCEMFLAAACSPGSVEPGLGAYEGVLREFREAGEQLRADFDIDLGALSDAFEQEVRDQTLRRSCGAQLEPRDLLGAPVMVKEIDLQTATLDEVRAVTAGFEINLGAAAESGGRGGGERVLNLWVGWFAIAFEGSPASPCGSTMRCDFGPLSDRGHPQLYQEGFVVHPSVPLGGARSIEGTFEMSRRPGNWRQYDVRIAHLVRLEGGRIGAEADSTYHLN</sequence>
<dbReference type="Gene3D" id="3.40.50.150">
    <property type="entry name" value="Vaccinia Virus protein VP39"/>
    <property type="match status" value="1"/>
</dbReference>
<dbReference type="PROSITE" id="PS51678">
    <property type="entry name" value="SAM_MT_PRMT"/>
    <property type="match status" value="1"/>
</dbReference>
<organism evidence="8 9">
    <name type="scientific">Chloropicon roscoffensis</name>
    <dbReference type="NCBI Taxonomy" id="1461544"/>
    <lineage>
        <taxon>Eukaryota</taxon>
        <taxon>Viridiplantae</taxon>
        <taxon>Chlorophyta</taxon>
        <taxon>Chloropicophyceae</taxon>
        <taxon>Chloropicales</taxon>
        <taxon>Chloropicaceae</taxon>
        <taxon>Chloropicon</taxon>
    </lineage>
</organism>
<dbReference type="Gene3D" id="2.70.160.11">
    <property type="entry name" value="Hnrnp arginine n-methyltransferase1"/>
    <property type="match status" value="1"/>
</dbReference>
<dbReference type="PANTHER" id="PTHR11006:SF68">
    <property type="entry name" value="PROTEIN ARGININE N-METHYLTRANSFERASE PRMT10"/>
    <property type="match status" value="1"/>
</dbReference>
<dbReference type="GO" id="GO:0005634">
    <property type="term" value="C:nucleus"/>
    <property type="evidence" value="ECO:0007669"/>
    <property type="project" value="TreeGrafter"/>
</dbReference>
<dbReference type="GO" id="GO:0032259">
    <property type="term" value="P:methylation"/>
    <property type="evidence" value="ECO:0007669"/>
    <property type="project" value="UniProtKB-KW"/>
</dbReference>
<dbReference type="GO" id="GO:0042054">
    <property type="term" value="F:histone methyltransferase activity"/>
    <property type="evidence" value="ECO:0007669"/>
    <property type="project" value="TreeGrafter"/>
</dbReference>
<evidence type="ECO:0000259" key="7">
    <source>
        <dbReference type="Pfam" id="PF22528"/>
    </source>
</evidence>
<dbReference type="InterPro" id="IPR055135">
    <property type="entry name" value="PRMT_dom"/>
</dbReference>
<feature type="domain" description="Protein arginine N-methyltransferase" evidence="7">
    <location>
        <begin position="246"/>
        <end position="388"/>
    </location>
</feature>
<keyword evidence="1 4" id="KW-0489">Methyltransferase</keyword>
<dbReference type="GO" id="GO:0016274">
    <property type="term" value="F:protein-arginine N-methyltransferase activity"/>
    <property type="evidence" value="ECO:0007669"/>
    <property type="project" value="InterPro"/>
</dbReference>